<evidence type="ECO:0000256" key="1">
    <source>
        <dbReference type="ARBA" id="ARBA00009493"/>
    </source>
</evidence>
<protein>
    <recommendedName>
        <fullName evidence="2">DNA-directed RNA polymerase</fullName>
        <ecNumber evidence="2">2.7.7.6</ecNumber>
    </recommendedName>
</protein>
<evidence type="ECO:0000256" key="5">
    <source>
        <dbReference type="ARBA" id="ARBA00022695"/>
    </source>
</evidence>
<dbReference type="AlphaFoldDB" id="A0A314Y837"/>
<dbReference type="InterPro" id="IPR002092">
    <property type="entry name" value="DNA-dir_Rpol_phage-type"/>
</dbReference>
<keyword evidence="6" id="KW-0804">Transcription</keyword>
<dbReference type="InterPro" id="IPR029262">
    <property type="entry name" value="RPOL_N"/>
</dbReference>
<gene>
    <name evidence="8" type="ORF">Pyn_01424</name>
</gene>
<evidence type="ECO:0000256" key="4">
    <source>
        <dbReference type="ARBA" id="ARBA00022679"/>
    </source>
</evidence>
<dbReference type="GO" id="GO:0034245">
    <property type="term" value="C:mitochondrial DNA-directed RNA polymerase complex"/>
    <property type="evidence" value="ECO:0007669"/>
    <property type="project" value="TreeGrafter"/>
</dbReference>
<proteinExistence type="inferred from homology"/>
<dbReference type="Pfam" id="PF14700">
    <property type="entry name" value="RPOL_N"/>
    <property type="match status" value="1"/>
</dbReference>
<dbReference type="GO" id="GO:0006390">
    <property type="term" value="P:mitochondrial transcription"/>
    <property type="evidence" value="ECO:0007669"/>
    <property type="project" value="TreeGrafter"/>
</dbReference>
<organism evidence="8 9">
    <name type="scientific">Prunus yedoensis var. nudiflora</name>
    <dbReference type="NCBI Taxonomy" id="2094558"/>
    <lineage>
        <taxon>Eukaryota</taxon>
        <taxon>Viridiplantae</taxon>
        <taxon>Streptophyta</taxon>
        <taxon>Embryophyta</taxon>
        <taxon>Tracheophyta</taxon>
        <taxon>Spermatophyta</taxon>
        <taxon>Magnoliopsida</taxon>
        <taxon>eudicotyledons</taxon>
        <taxon>Gunneridae</taxon>
        <taxon>Pentapetalae</taxon>
        <taxon>rosids</taxon>
        <taxon>fabids</taxon>
        <taxon>Rosales</taxon>
        <taxon>Rosaceae</taxon>
        <taxon>Amygdaloideae</taxon>
        <taxon>Amygdaleae</taxon>
        <taxon>Prunus</taxon>
    </lineage>
</organism>
<keyword evidence="3" id="KW-0240">DNA-directed RNA polymerase</keyword>
<keyword evidence="5" id="KW-0548">Nucleotidyltransferase</keyword>
<comment type="caution">
    <text evidence="8">The sequence shown here is derived from an EMBL/GenBank/DDBJ whole genome shotgun (WGS) entry which is preliminary data.</text>
</comment>
<dbReference type="SUPFAM" id="SSF56672">
    <property type="entry name" value="DNA/RNA polymerases"/>
    <property type="match status" value="1"/>
</dbReference>
<sequence length="208" mass="23751">MKPWGRDKQAKLGSRLIELLTETAYVQPPLSQLADSPPDVRPAFRHRFKAVAKSPGQKIVKNYGVIECDPLVLTGLDKTAKHMLIPYVPMLVPPKRWKGKQVDAMRNISRNQMLKVFEALDMLGSTKWRVNKKVLSVVESIWARGGKVAGLVNREDVPVPDKSPFEDLKEIQEWKWSVRKAKKINQERHSQRCDTELKLSCCLIQSLN</sequence>
<dbReference type="InterPro" id="IPR024075">
    <property type="entry name" value="DNA-dir_RNA_pol_helix_hairp_sf"/>
</dbReference>
<dbReference type="STRING" id="2094558.A0A314Y837"/>
<dbReference type="PANTHER" id="PTHR10102:SF1">
    <property type="entry name" value="DNA-DIRECTED RNA POLYMERASE 3, CHLOROPLASTIC"/>
    <property type="match status" value="1"/>
</dbReference>
<dbReference type="Proteomes" id="UP000250321">
    <property type="component" value="Unassembled WGS sequence"/>
</dbReference>
<comment type="similarity">
    <text evidence="1">Belongs to the phage and mitochondrial RNA polymerase family.</text>
</comment>
<dbReference type="Gene3D" id="1.10.1320.10">
    <property type="entry name" value="DNA-directed RNA polymerase, N-terminal domain"/>
    <property type="match status" value="1"/>
</dbReference>
<dbReference type="FunFam" id="1.10.287.260:FF:000001">
    <property type="entry name" value="DNA-directed RNA polymerase"/>
    <property type="match status" value="1"/>
</dbReference>
<dbReference type="EMBL" id="PJQY01001352">
    <property type="protein sequence ID" value="PQQ03352.1"/>
    <property type="molecule type" value="Genomic_DNA"/>
</dbReference>
<dbReference type="OrthoDB" id="1722274at2759"/>
<evidence type="ECO:0000256" key="6">
    <source>
        <dbReference type="ARBA" id="ARBA00023163"/>
    </source>
</evidence>
<reference evidence="8 9" key="1">
    <citation type="submission" date="2018-02" db="EMBL/GenBank/DDBJ databases">
        <title>Draft genome of wild Prunus yedoensis var. nudiflora.</title>
        <authorList>
            <person name="Baek S."/>
            <person name="Kim J.-H."/>
            <person name="Choi K."/>
            <person name="Kim G.-B."/>
            <person name="Cho A."/>
            <person name="Jang H."/>
            <person name="Shin C.-H."/>
            <person name="Yu H.-J."/>
            <person name="Mun J.-H."/>
        </authorList>
    </citation>
    <scope>NUCLEOTIDE SEQUENCE [LARGE SCALE GENOMIC DNA]</scope>
    <source>
        <strain evidence="9">cv. Jeju island</strain>
        <tissue evidence="8">Leaf</tissue>
    </source>
</reference>
<dbReference type="GO" id="GO:0003899">
    <property type="term" value="F:DNA-directed RNA polymerase activity"/>
    <property type="evidence" value="ECO:0007669"/>
    <property type="project" value="UniProtKB-EC"/>
</dbReference>
<dbReference type="InterPro" id="IPR043502">
    <property type="entry name" value="DNA/RNA_pol_sf"/>
</dbReference>
<evidence type="ECO:0000259" key="7">
    <source>
        <dbReference type="SMART" id="SM01311"/>
    </source>
</evidence>
<dbReference type="Gene3D" id="1.10.287.260">
    <property type="match status" value="1"/>
</dbReference>
<feature type="domain" description="DNA-directed RNA polymerase N-terminal" evidence="7">
    <location>
        <begin position="1"/>
        <end position="125"/>
    </location>
</feature>
<dbReference type="EC" id="2.7.7.6" evidence="2"/>
<evidence type="ECO:0000256" key="2">
    <source>
        <dbReference type="ARBA" id="ARBA00012418"/>
    </source>
</evidence>
<keyword evidence="4" id="KW-0808">Transferase</keyword>
<evidence type="ECO:0000313" key="8">
    <source>
        <dbReference type="EMBL" id="PQQ03352.1"/>
    </source>
</evidence>
<dbReference type="PANTHER" id="PTHR10102">
    <property type="entry name" value="DNA-DIRECTED RNA POLYMERASE, MITOCHONDRIAL"/>
    <property type="match status" value="1"/>
</dbReference>
<evidence type="ECO:0000256" key="3">
    <source>
        <dbReference type="ARBA" id="ARBA00022478"/>
    </source>
</evidence>
<dbReference type="GO" id="GO:0003677">
    <property type="term" value="F:DNA binding"/>
    <property type="evidence" value="ECO:0007669"/>
    <property type="project" value="InterPro"/>
</dbReference>
<accession>A0A314Y837</accession>
<dbReference type="InterPro" id="IPR037159">
    <property type="entry name" value="RNA_POL_N_sf"/>
</dbReference>
<name>A0A314Y837_PRUYE</name>
<keyword evidence="9" id="KW-1185">Reference proteome</keyword>
<evidence type="ECO:0000313" key="9">
    <source>
        <dbReference type="Proteomes" id="UP000250321"/>
    </source>
</evidence>
<dbReference type="SMART" id="SM01311">
    <property type="entry name" value="RPOL_N"/>
    <property type="match status" value="1"/>
</dbReference>